<name>A0A0F8YSY6_9ZZZZ</name>
<dbReference type="EMBL" id="LAZR01051724">
    <property type="protein sequence ID" value="KKK84553.1"/>
    <property type="molecule type" value="Genomic_DNA"/>
</dbReference>
<evidence type="ECO:0000313" key="1">
    <source>
        <dbReference type="EMBL" id="KKK84553.1"/>
    </source>
</evidence>
<evidence type="ECO:0008006" key="2">
    <source>
        <dbReference type="Google" id="ProtNLM"/>
    </source>
</evidence>
<dbReference type="SUPFAM" id="SSF53335">
    <property type="entry name" value="S-adenosyl-L-methionine-dependent methyltransferases"/>
    <property type="match status" value="1"/>
</dbReference>
<gene>
    <name evidence="1" type="ORF">LCGC14_2782180</name>
</gene>
<dbReference type="AlphaFoldDB" id="A0A0F8YSY6"/>
<protein>
    <recommendedName>
        <fullName evidence="2">DNA methylase N-4/N-6 domain-containing protein</fullName>
    </recommendedName>
</protein>
<organism evidence="1">
    <name type="scientific">marine sediment metagenome</name>
    <dbReference type="NCBI Taxonomy" id="412755"/>
    <lineage>
        <taxon>unclassified sequences</taxon>
        <taxon>metagenomes</taxon>
        <taxon>ecological metagenomes</taxon>
    </lineage>
</organism>
<sequence>MKPYYQDEWVTQYCDDALTILAGLESDSIDLLCTDPPYGISFMGKAWDKALPDFEIWKEGVALQTRYHIIALGLSEVSEKLWLCWSVLRVKAV</sequence>
<proteinExistence type="predicted"/>
<dbReference type="InterPro" id="IPR029063">
    <property type="entry name" value="SAM-dependent_MTases_sf"/>
</dbReference>
<reference evidence="1" key="1">
    <citation type="journal article" date="2015" name="Nature">
        <title>Complex archaea that bridge the gap between prokaryotes and eukaryotes.</title>
        <authorList>
            <person name="Spang A."/>
            <person name="Saw J.H."/>
            <person name="Jorgensen S.L."/>
            <person name="Zaremba-Niedzwiedzka K."/>
            <person name="Martijn J."/>
            <person name="Lind A.E."/>
            <person name="van Eijk R."/>
            <person name="Schleper C."/>
            <person name="Guy L."/>
            <person name="Ettema T.J."/>
        </authorList>
    </citation>
    <scope>NUCLEOTIDE SEQUENCE</scope>
</reference>
<comment type="caution">
    <text evidence="1">The sequence shown here is derived from an EMBL/GenBank/DDBJ whole genome shotgun (WGS) entry which is preliminary data.</text>
</comment>
<accession>A0A0F8YSY6</accession>
<dbReference type="Gene3D" id="3.40.50.150">
    <property type="entry name" value="Vaccinia Virus protein VP39"/>
    <property type="match status" value="1"/>
</dbReference>